<evidence type="ECO:0000313" key="16">
    <source>
        <dbReference type="Proteomes" id="UP000038010"/>
    </source>
</evidence>
<evidence type="ECO:0000313" key="15">
    <source>
        <dbReference type="EMBL" id="KPI42214.1"/>
    </source>
</evidence>
<dbReference type="Gene3D" id="1.25.40.820">
    <property type="match status" value="1"/>
</dbReference>
<evidence type="ECO:0000256" key="5">
    <source>
        <dbReference type="ARBA" id="ARBA00022801"/>
    </source>
</evidence>
<protein>
    <recommendedName>
        <fullName evidence="12">RNA polymerase II subunit B1 CTD phosphatase RPAP2 homolog</fullName>
        <ecNumber evidence="12">3.1.3.16</ecNumber>
    </recommendedName>
</protein>
<evidence type="ECO:0000256" key="11">
    <source>
        <dbReference type="PROSITE-ProRule" id="PRU00812"/>
    </source>
</evidence>
<keyword evidence="3 12" id="KW-0479">Metal-binding</keyword>
<keyword evidence="8 12" id="KW-0539">Nucleus</keyword>
<comment type="function">
    <text evidence="12">Putative RNA polymerase II subunit B1 C-terminal domain (CTD) phosphatase involved in RNA polymerase II transcription regulation.</text>
</comment>
<dbReference type="GO" id="GO:0043175">
    <property type="term" value="F:RNA polymerase core enzyme binding"/>
    <property type="evidence" value="ECO:0007669"/>
    <property type="project" value="UniProtKB-UniRule"/>
</dbReference>
<evidence type="ECO:0000256" key="10">
    <source>
        <dbReference type="ARBA" id="ARBA00048336"/>
    </source>
</evidence>
<dbReference type="GeneID" id="28741993"/>
<dbReference type="RefSeq" id="XP_018002177.1">
    <property type="nucleotide sequence ID" value="XM_018150113.1"/>
</dbReference>
<keyword evidence="7 12" id="KW-0904">Protein phosphatase</keyword>
<gene>
    <name evidence="15" type="ORF">AB675_9568</name>
</gene>
<evidence type="ECO:0000256" key="13">
    <source>
        <dbReference type="SAM" id="MobiDB-lite"/>
    </source>
</evidence>
<keyword evidence="4 12" id="KW-0863">Zinc-finger</keyword>
<comment type="catalytic activity">
    <reaction evidence="10 12">
        <text>O-phospho-L-threonyl-[protein] + H2O = L-threonyl-[protein] + phosphate</text>
        <dbReference type="Rhea" id="RHEA:47004"/>
        <dbReference type="Rhea" id="RHEA-COMP:11060"/>
        <dbReference type="Rhea" id="RHEA-COMP:11605"/>
        <dbReference type="ChEBI" id="CHEBI:15377"/>
        <dbReference type="ChEBI" id="CHEBI:30013"/>
        <dbReference type="ChEBI" id="CHEBI:43474"/>
        <dbReference type="ChEBI" id="CHEBI:61977"/>
        <dbReference type="EC" id="3.1.3.16"/>
    </reaction>
</comment>
<dbReference type="AlphaFoldDB" id="A0A0N1HTC1"/>
<keyword evidence="16" id="KW-1185">Reference proteome</keyword>
<dbReference type="EC" id="3.1.3.16" evidence="12"/>
<dbReference type="InterPro" id="IPR038534">
    <property type="entry name" value="Rtr1/RPAP2_sf"/>
</dbReference>
<name>A0A0N1HTC1_9EURO</name>
<feature type="domain" description="RTR1-type" evidence="14">
    <location>
        <begin position="58"/>
        <end position="145"/>
    </location>
</feature>
<keyword evidence="6 12" id="KW-0862">Zinc</keyword>
<comment type="similarity">
    <text evidence="2 11 12">Belongs to the RPAP2 family.</text>
</comment>
<dbReference type="PROSITE" id="PS51479">
    <property type="entry name" value="ZF_RTR1"/>
    <property type="match status" value="1"/>
</dbReference>
<evidence type="ECO:0000256" key="3">
    <source>
        <dbReference type="ARBA" id="ARBA00022723"/>
    </source>
</evidence>
<dbReference type="GO" id="GO:0008420">
    <property type="term" value="F:RNA polymerase II CTD heptapeptide repeat phosphatase activity"/>
    <property type="evidence" value="ECO:0007669"/>
    <property type="project" value="UniProtKB-UniRule"/>
</dbReference>
<dbReference type="VEuPathDB" id="FungiDB:AB675_9568"/>
<evidence type="ECO:0000256" key="6">
    <source>
        <dbReference type="ARBA" id="ARBA00022833"/>
    </source>
</evidence>
<dbReference type="GO" id="GO:0005737">
    <property type="term" value="C:cytoplasm"/>
    <property type="evidence" value="ECO:0007669"/>
    <property type="project" value="TreeGrafter"/>
</dbReference>
<dbReference type="Proteomes" id="UP000038010">
    <property type="component" value="Unassembled WGS sequence"/>
</dbReference>
<dbReference type="Pfam" id="PF04181">
    <property type="entry name" value="RPAP2_Rtr1"/>
    <property type="match status" value="1"/>
</dbReference>
<accession>A0A0N1HTC1</accession>
<evidence type="ECO:0000259" key="14">
    <source>
        <dbReference type="PROSITE" id="PS51479"/>
    </source>
</evidence>
<sequence>MTSDRHRETAIKHARIIEDQKRVKEQVIDLIVECFDLPSTPQAIPSTASAGDVRTFKKALSLFQAEDFDELTSERNIDDRCGYALCSRPNRKHASGGNKVWNHKRGKDFKLIDRREVERYCSSECEGRGVFVRSQLSSEPAWTRDVTETSVVLLDDVQEQDDLAAAIKQLTLDETARADLSEKMKELSLERGDGSKPQPTSLEVAEREVSSDEVPLPPDPGGLDSIEGHNPRKVRFAAGAD</sequence>
<evidence type="ECO:0000256" key="12">
    <source>
        <dbReference type="RuleBase" id="RU367080"/>
    </source>
</evidence>
<feature type="region of interest" description="Disordered" evidence="13">
    <location>
        <begin position="186"/>
        <end position="241"/>
    </location>
</feature>
<dbReference type="PANTHER" id="PTHR14732">
    <property type="entry name" value="RNA POLYMERASE II SUBUNIT B1 CTD PHOSPHATASE RPAP2-RELATED"/>
    <property type="match status" value="1"/>
</dbReference>
<comment type="subcellular location">
    <subcellularLocation>
        <location evidence="1 12">Nucleus</location>
    </subcellularLocation>
</comment>
<evidence type="ECO:0000256" key="2">
    <source>
        <dbReference type="ARBA" id="ARBA00005676"/>
    </source>
</evidence>
<comment type="caution">
    <text evidence="15">The sequence shown here is derived from an EMBL/GenBank/DDBJ whole genome shotgun (WGS) entry which is preliminary data.</text>
</comment>
<dbReference type="PANTHER" id="PTHR14732:SF0">
    <property type="entry name" value="RNA POLYMERASE II SUBUNIT B1 CTD PHOSPHATASE RPAP2-RELATED"/>
    <property type="match status" value="1"/>
</dbReference>
<evidence type="ECO:0000256" key="8">
    <source>
        <dbReference type="ARBA" id="ARBA00023242"/>
    </source>
</evidence>
<dbReference type="InterPro" id="IPR007308">
    <property type="entry name" value="Rtr1/RPAP2_dom"/>
</dbReference>
<dbReference type="GO" id="GO:0008270">
    <property type="term" value="F:zinc ion binding"/>
    <property type="evidence" value="ECO:0007669"/>
    <property type="project" value="UniProtKB-KW"/>
</dbReference>
<evidence type="ECO:0000256" key="9">
    <source>
        <dbReference type="ARBA" id="ARBA00047761"/>
    </source>
</evidence>
<evidence type="ECO:0000256" key="7">
    <source>
        <dbReference type="ARBA" id="ARBA00022912"/>
    </source>
</evidence>
<proteinExistence type="inferred from homology"/>
<dbReference type="OrthoDB" id="2590500at2759"/>
<comment type="catalytic activity">
    <reaction evidence="9 12">
        <text>O-phospho-L-seryl-[protein] + H2O = L-seryl-[protein] + phosphate</text>
        <dbReference type="Rhea" id="RHEA:20629"/>
        <dbReference type="Rhea" id="RHEA-COMP:9863"/>
        <dbReference type="Rhea" id="RHEA-COMP:11604"/>
        <dbReference type="ChEBI" id="CHEBI:15377"/>
        <dbReference type="ChEBI" id="CHEBI:29999"/>
        <dbReference type="ChEBI" id="CHEBI:43474"/>
        <dbReference type="ChEBI" id="CHEBI:83421"/>
        <dbReference type="EC" id="3.1.3.16"/>
    </reaction>
</comment>
<keyword evidence="5 12" id="KW-0378">Hydrolase</keyword>
<dbReference type="InterPro" id="IPR039693">
    <property type="entry name" value="Rtr1/RPAP2"/>
</dbReference>
<evidence type="ECO:0000256" key="4">
    <source>
        <dbReference type="ARBA" id="ARBA00022771"/>
    </source>
</evidence>
<reference evidence="15 16" key="1">
    <citation type="submission" date="2015-06" db="EMBL/GenBank/DDBJ databases">
        <title>Draft genome of the ant-associated black yeast Phialophora attae CBS 131958.</title>
        <authorList>
            <person name="Moreno L.F."/>
            <person name="Stielow B.J."/>
            <person name="de Hoog S."/>
            <person name="Vicente V.A."/>
            <person name="Weiss V.A."/>
            <person name="de Vries M."/>
            <person name="Cruz L.M."/>
            <person name="Souza E.M."/>
        </authorList>
    </citation>
    <scope>NUCLEOTIDE SEQUENCE [LARGE SCALE GENOMIC DNA]</scope>
    <source>
        <strain evidence="15 16">CBS 131958</strain>
    </source>
</reference>
<dbReference type="STRING" id="1664694.A0A0N1HTC1"/>
<evidence type="ECO:0000256" key="1">
    <source>
        <dbReference type="ARBA" id="ARBA00004123"/>
    </source>
</evidence>
<dbReference type="GO" id="GO:0005634">
    <property type="term" value="C:nucleus"/>
    <property type="evidence" value="ECO:0007669"/>
    <property type="project" value="UniProtKB-SubCell"/>
</dbReference>
<organism evidence="15 16">
    <name type="scientific">Cyphellophora attinorum</name>
    <dbReference type="NCBI Taxonomy" id="1664694"/>
    <lineage>
        <taxon>Eukaryota</taxon>
        <taxon>Fungi</taxon>
        <taxon>Dikarya</taxon>
        <taxon>Ascomycota</taxon>
        <taxon>Pezizomycotina</taxon>
        <taxon>Eurotiomycetes</taxon>
        <taxon>Chaetothyriomycetidae</taxon>
        <taxon>Chaetothyriales</taxon>
        <taxon>Cyphellophoraceae</taxon>
        <taxon>Cyphellophora</taxon>
    </lineage>
</organism>
<dbReference type="EMBL" id="LFJN01000007">
    <property type="protein sequence ID" value="KPI42214.1"/>
    <property type="molecule type" value="Genomic_DNA"/>
</dbReference>